<feature type="compositionally biased region" description="Acidic residues" evidence="1">
    <location>
        <begin position="138"/>
        <end position="149"/>
    </location>
</feature>
<dbReference type="EMBL" id="AZHF01000006">
    <property type="protein sequence ID" value="OAA74613.1"/>
    <property type="molecule type" value="Genomic_DNA"/>
</dbReference>
<evidence type="ECO:0000313" key="4">
    <source>
        <dbReference type="Proteomes" id="UP000076881"/>
    </source>
</evidence>
<feature type="compositionally biased region" description="Basic and acidic residues" evidence="1">
    <location>
        <begin position="115"/>
        <end position="137"/>
    </location>
</feature>
<dbReference type="OrthoDB" id="2131339at2759"/>
<feature type="compositionally biased region" description="Basic and acidic residues" evidence="1">
    <location>
        <begin position="236"/>
        <end position="245"/>
    </location>
</feature>
<feature type="region of interest" description="Disordered" evidence="1">
    <location>
        <begin position="92"/>
        <end position="283"/>
    </location>
</feature>
<evidence type="ECO:0000313" key="3">
    <source>
        <dbReference type="EMBL" id="OAA74613.1"/>
    </source>
</evidence>
<comment type="caution">
    <text evidence="3">The sequence shown here is derived from an EMBL/GenBank/DDBJ whole genome shotgun (WGS) entry which is preliminary data.</text>
</comment>
<feature type="compositionally biased region" description="Basic and acidic residues" evidence="1">
    <location>
        <begin position="92"/>
        <end position="105"/>
    </location>
</feature>
<dbReference type="Proteomes" id="UP000076881">
    <property type="component" value="Unassembled WGS sequence"/>
</dbReference>
<accession>A0A168F3K0</accession>
<proteinExistence type="predicted"/>
<dbReference type="InterPro" id="IPR021331">
    <property type="entry name" value="Hva1_TUDOR"/>
</dbReference>
<sequence>MKDNQEVIEDFNELVNMTASELEAWLKSKDSGEAGWSKDDESGETVGHESGRKITEILKSNPNKDPKKYNDDQISHMRKVVAYCKRHLAQEEQSLKNKSESEAKKTKSYISLKNWGHDPLKKGGDNKKSNKESKGDKEEPETKDDEETEAGDKRKRKDKGAAPEPKKHRTRSSSKDAKSSSKEEEEEGEEEAAGETESDDEAQESNKSKSKSKSKNAPKPGETVSWNWGNGQPKGKVLDVKEDKATITTKRGNKVSRDGDSEDPAVILDTGKSKAIKSAHELN</sequence>
<keyword evidence="4" id="KW-1185">Reference proteome</keyword>
<dbReference type="PANTHER" id="PTHR40630:SF1">
    <property type="entry name" value="DNA-BINDING PROTEIN"/>
    <property type="match status" value="1"/>
</dbReference>
<dbReference type="InterPro" id="IPR021487">
    <property type="entry name" value="DUF3140"/>
</dbReference>
<feature type="domain" description="Hypervirulence associated protein TUDOR" evidence="2">
    <location>
        <begin position="221"/>
        <end position="282"/>
    </location>
</feature>
<dbReference type="PANTHER" id="PTHR40630">
    <property type="entry name" value="POSSIBLE DNA-BINDING PROTEIN"/>
    <property type="match status" value="1"/>
</dbReference>
<feature type="compositionally biased region" description="Basic and acidic residues" evidence="1">
    <location>
        <begin position="173"/>
        <end position="182"/>
    </location>
</feature>
<organism evidence="3 4">
    <name type="scientific">Akanthomyces lecanii RCEF 1005</name>
    <dbReference type="NCBI Taxonomy" id="1081108"/>
    <lineage>
        <taxon>Eukaryota</taxon>
        <taxon>Fungi</taxon>
        <taxon>Dikarya</taxon>
        <taxon>Ascomycota</taxon>
        <taxon>Pezizomycotina</taxon>
        <taxon>Sordariomycetes</taxon>
        <taxon>Hypocreomycetidae</taxon>
        <taxon>Hypocreales</taxon>
        <taxon>Cordycipitaceae</taxon>
        <taxon>Akanthomyces</taxon>
        <taxon>Cordyceps confragosa</taxon>
    </lineage>
</organism>
<dbReference type="AlphaFoldDB" id="A0A168F3K0"/>
<feature type="compositionally biased region" description="Acidic residues" evidence="1">
    <location>
        <begin position="183"/>
        <end position="203"/>
    </location>
</feature>
<gene>
    <name evidence="3" type="ORF">LEL_08194</name>
</gene>
<reference evidence="3 4" key="1">
    <citation type="journal article" date="2016" name="Genome Biol. Evol.">
        <title>Divergent and convergent evolution of fungal pathogenicity.</title>
        <authorList>
            <person name="Shang Y."/>
            <person name="Xiao G."/>
            <person name="Zheng P."/>
            <person name="Cen K."/>
            <person name="Zhan S."/>
            <person name="Wang C."/>
        </authorList>
    </citation>
    <scope>NUCLEOTIDE SEQUENCE [LARGE SCALE GENOMIC DNA]</scope>
    <source>
        <strain evidence="3 4">RCEF 1005</strain>
    </source>
</reference>
<protein>
    <submittedName>
        <fullName evidence="3">DNA-binding protein</fullName>
    </submittedName>
</protein>
<dbReference type="GO" id="GO:0003677">
    <property type="term" value="F:DNA binding"/>
    <property type="evidence" value="ECO:0007669"/>
    <property type="project" value="UniProtKB-KW"/>
</dbReference>
<evidence type="ECO:0000259" key="2">
    <source>
        <dbReference type="Pfam" id="PF11160"/>
    </source>
</evidence>
<evidence type="ECO:0000256" key="1">
    <source>
        <dbReference type="SAM" id="MobiDB-lite"/>
    </source>
</evidence>
<dbReference type="Pfam" id="PF11160">
    <property type="entry name" value="Hva1_TUDOR"/>
    <property type="match status" value="1"/>
</dbReference>
<dbReference type="Pfam" id="PF11338">
    <property type="entry name" value="DUF3140"/>
    <property type="match status" value="1"/>
</dbReference>
<dbReference type="STRING" id="1081108.A0A168F3K0"/>
<name>A0A168F3K0_CORDF</name>
<feature type="region of interest" description="Disordered" evidence="1">
    <location>
        <begin position="29"/>
        <end position="75"/>
    </location>
</feature>
<keyword evidence="3" id="KW-0238">DNA-binding</keyword>